<evidence type="ECO:0000313" key="4">
    <source>
        <dbReference type="Proteomes" id="UP000596661"/>
    </source>
</evidence>
<evidence type="ECO:0000259" key="2">
    <source>
        <dbReference type="Pfam" id="PF13456"/>
    </source>
</evidence>
<dbReference type="EMBL" id="UZAU01000716">
    <property type="status" value="NOT_ANNOTATED_CDS"/>
    <property type="molecule type" value="Genomic_DNA"/>
</dbReference>
<dbReference type="PANTHER" id="PTHR47074:SF48">
    <property type="entry name" value="POLYNUCLEOTIDYL TRANSFERASE, RIBONUCLEASE H-LIKE SUPERFAMILY PROTEIN"/>
    <property type="match status" value="1"/>
</dbReference>
<accession>A0A803Q9R9</accession>
<dbReference type="AlphaFoldDB" id="A0A803Q9R9"/>
<keyword evidence="1" id="KW-1133">Transmembrane helix</keyword>
<dbReference type="GO" id="GO:0004523">
    <property type="term" value="F:RNA-DNA hybrid ribonuclease activity"/>
    <property type="evidence" value="ECO:0007669"/>
    <property type="project" value="InterPro"/>
</dbReference>
<dbReference type="Pfam" id="PF13456">
    <property type="entry name" value="RVT_3"/>
    <property type="match status" value="1"/>
</dbReference>
<dbReference type="Gramene" id="evm.model.08.1777">
    <property type="protein sequence ID" value="cds.evm.model.08.1777"/>
    <property type="gene ID" value="evm.TU.08.1777"/>
</dbReference>
<sequence>MISKWAFPRKSCLKVDIDVAIDASRSCSGLGMVVRDHCGTILALAVWRLEGYFDPEVAEALALRQAMVQCHLFGYDHIIFELDCLSIVQKLHNKLLLNSSLGLVLSTLVILIIA</sequence>
<feature type="domain" description="RNase H type-1" evidence="2">
    <location>
        <begin position="17"/>
        <end position="99"/>
    </location>
</feature>
<keyword evidence="4" id="KW-1185">Reference proteome</keyword>
<reference evidence="3" key="1">
    <citation type="submission" date="2018-11" db="EMBL/GenBank/DDBJ databases">
        <authorList>
            <person name="Grassa J C."/>
        </authorList>
    </citation>
    <scope>NUCLEOTIDE SEQUENCE [LARGE SCALE GENOMIC DNA]</scope>
</reference>
<dbReference type="InterPro" id="IPR002156">
    <property type="entry name" value="RNaseH_domain"/>
</dbReference>
<keyword evidence="1" id="KW-0472">Membrane</keyword>
<keyword evidence="1" id="KW-0812">Transmembrane</keyword>
<evidence type="ECO:0000256" key="1">
    <source>
        <dbReference type="SAM" id="Phobius"/>
    </source>
</evidence>
<protein>
    <recommendedName>
        <fullName evidence="2">RNase H type-1 domain-containing protein</fullName>
    </recommendedName>
</protein>
<dbReference type="Proteomes" id="UP000596661">
    <property type="component" value="Chromosome 8"/>
</dbReference>
<organism evidence="3 4">
    <name type="scientific">Cannabis sativa</name>
    <name type="common">Hemp</name>
    <name type="synonym">Marijuana</name>
    <dbReference type="NCBI Taxonomy" id="3483"/>
    <lineage>
        <taxon>Eukaryota</taxon>
        <taxon>Viridiplantae</taxon>
        <taxon>Streptophyta</taxon>
        <taxon>Embryophyta</taxon>
        <taxon>Tracheophyta</taxon>
        <taxon>Spermatophyta</taxon>
        <taxon>Magnoliopsida</taxon>
        <taxon>eudicotyledons</taxon>
        <taxon>Gunneridae</taxon>
        <taxon>Pentapetalae</taxon>
        <taxon>rosids</taxon>
        <taxon>fabids</taxon>
        <taxon>Rosales</taxon>
        <taxon>Cannabaceae</taxon>
        <taxon>Cannabis</taxon>
    </lineage>
</organism>
<evidence type="ECO:0000313" key="3">
    <source>
        <dbReference type="EnsemblPlants" id="cds.evm.model.08.1777"/>
    </source>
</evidence>
<feature type="transmembrane region" description="Helical" evidence="1">
    <location>
        <begin position="95"/>
        <end position="113"/>
    </location>
</feature>
<proteinExistence type="predicted"/>
<dbReference type="InterPro" id="IPR052929">
    <property type="entry name" value="RNase_H-like_EbsB-rel"/>
</dbReference>
<dbReference type="OMA" id="MISKWAF"/>
<dbReference type="GO" id="GO:0003676">
    <property type="term" value="F:nucleic acid binding"/>
    <property type="evidence" value="ECO:0007669"/>
    <property type="project" value="InterPro"/>
</dbReference>
<name>A0A803Q9R9_CANSA</name>
<reference evidence="3" key="2">
    <citation type="submission" date="2021-03" db="UniProtKB">
        <authorList>
            <consortium name="EnsemblPlants"/>
        </authorList>
    </citation>
    <scope>IDENTIFICATION</scope>
</reference>
<dbReference type="PANTHER" id="PTHR47074">
    <property type="entry name" value="BNAC02G40300D PROTEIN"/>
    <property type="match status" value="1"/>
</dbReference>
<dbReference type="EnsemblPlants" id="evm.model.08.1777">
    <property type="protein sequence ID" value="cds.evm.model.08.1777"/>
    <property type="gene ID" value="evm.TU.08.1777"/>
</dbReference>